<organism evidence="2 3">
    <name type="scientific">Xenopus laevis</name>
    <name type="common">African clawed frog</name>
    <dbReference type="NCBI Taxonomy" id="8355"/>
    <lineage>
        <taxon>Eukaryota</taxon>
        <taxon>Metazoa</taxon>
        <taxon>Chordata</taxon>
        <taxon>Craniata</taxon>
        <taxon>Vertebrata</taxon>
        <taxon>Euteleostomi</taxon>
        <taxon>Amphibia</taxon>
        <taxon>Batrachia</taxon>
        <taxon>Anura</taxon>
        <taxon>Pipoidea</taxon>
        <taxon>Pipidae</taxon>
        <taxon>Xenopodinae</taxon>
        <taxon>Xenopus</taxon>
        <taxon>Xenopus</taxon>
    </lineage>
</organism>
<dbReference type="PaxDb" id="8355-A0A1L8G980"/>
<dbReference type="InterPro" id="IPR038905">
    <property type="entry name" value="ARMC2"/>
</dbReference>
<dbReference type="Gene3D" id="1.25.10.10">
    <property type="entry name" value="Leucine-rich Repeat Variant"/>
    <property type="match status" value="2"/>
</dbReference>
<dbReference type="AlphaFoldDB" id="A0A1L8G980"/>
<gene>
    <name evidence="3 4 5" type="primary">armc2.L</name>
</gene>
<dbReference type="GeneID" id="108716839"/>
<proteinExistence type="predicted"/>
<feature type="region of interest" description="Disordered" evidence="1">
    <location>
        <begin position="164"/>
        <end position="183"/>
    </location>
</feature>
<dbReference type="SUPFAM" id="SSF48371">
    <property type="entry name" value="ARM repeat"/>
    <property type="match status" value="1"/>
</dbReference>
<dbReference type="Xenbase" id="XB-GENE-17343013">
    <property type="gene designation" value="armc2.L"/>
</dbReference>
<feature type="compositionally biased region" description="Polar residues" evidence="1">
    <location>
        <begin position="55"/>
        <end position="64"/>
    </location>
</feature>
<feature type="region of interest" description="Disordered" evidence="1">
    <location>
        <begin position="1"/>
        <end position="112"/>
    </location>
</feature>
<keyword evidence="2" id="KW-1185">Reference proteome</keyword>
<dbReference type="PANTHER" id="PTHR21356">
    <property type="entry name" value="ARMADILLO REPEAT CONTAINING 2"/>
    <property type="match status" value="1"/>
</dbReference>
<dbReference type="RefSeq" id="XP_041418929.1">
    <property type="nucleotide sequence ID" value="XM_041562995.1"/>
</dbReference>
<accession>A0A1L8G980</accession>
<dbReference type="CTD" id="108716839"/>
<dbReference type="GO" id="GO:0044782">
    <property type="term" value="P:cilium organization"/>
    <property type="evidence" value="ECO:0000318"/>
    <property type="project" value="GO_Central"/>
</dbReference>
<dbReference type="STRING" id="8355.A0A1L8G980"/>
<dbReference type="GO" id="GO:0007288">
    <property type="term" value="P:sperm axoneme assembly"/>
    <property type="evidence" value="ECO:0000318"/>
    <property type="project" value="GO_Central"/>
</dbReference>
<evidence type="ECO:0000313" key="5">
    <source>
        <dbReference type="Xenbase" id="XB-GENE-17343013"/>
    </source>
</evidence>
<dbReference type="SMART" id="SM00185">
    <property type="entry name" value="ARM"/>
    <property type="match status" value="7"/>
</dbReference>
<reference evidence="3 4" key="1">
    <citation type="submission" date="2025-04" db="UniProtKB">
        <authorList>
            <consortium name="RefSeq"/>
        </authorList>
    </citation>
    <scope>IDENTIFICATION</scope>
    <source>
        <strain evidence="3 4">J_2021</strain>
        <tissue evidence="3 4">Erythrocytes</tissue>
    </source>
</reference>
<evidence type="ECO:0000313" key="4">
    <source>
        <dbReference type="RefSeq" id="XP_041418930.1"/>
    </source>
</evidence>
<protein>
    <submittedName>
        <fullName evidence="3 4">Armadillo repeat-containing protein 2</fullName>
    </submittedName>
</protein>
<dbReference type="OrthoDB" id="247006at2759"/>
<dbReference type="InterPro" id="IPR016024">
    <property type="entry name" value="ARM-type_fold"/>
</dbReference>
<dbReference type="Proteomes" id="UP000186698">
    <property type="component" value="Chromosome 5L"/>
</dbReference>
<dbReference type="AGR" id="Xenbase:XB-GENE-17343013"/>
<feature type="region of interest" description="Disordered" evidence="1">
    <location>
        <begin position="189"/>
        <end position="240"/>
    </location>
</feature>
<dbReference type="KEGG" id="xla:108716839"/>
<evidence type="ECO:0000256" key="1">
    <source>
        <dbReference type="SAM" id="MobiDB-lite"/>
    </source>
</evidence>
<evidence type="ECO:0000313" key="3">
    <source>
        <dbReference type="RefSeq" id="XP_041418929.1"/>
    </source>
</evidence>
<dbReference type="InterPro" id="IPR000225">
    <property type="entry name" value="Armadillo"/>
</dbReference>
<dbReference type="RefSeq" id="XP_041418930.1">
    <property type="nucleotide sequence ID" value="XM_041562996.1"/>
</dbReference>
<name>A0A1L8G980_XENLA</name>
<dbReference type="Bgee" id="108716839">
    <property type="expression patterns" value="Expressed in egg cell and 8 other cell types or tissues"/>
</dbReference>
<sequence length="844" mass="95399">MNNSHAKTSEPFYKPRTPAKKTSAEIINEARNSLRTLRTQRPFTPREDQRKLFGPSSSRTSDNRPPSSFSLHSCSFDSPDSRPVSGTRLSPLPHKPKLQLSSTSDVEHGPCIPIPPMHPMQAGKTGASRLWLLRATSHGSLPDNMIPPQEGTKQQHTSLALKDNSPEDFLSDTGFNPEPSHISNIEIETPTSERPCNPNHKQKHDCNGSKSRPSSCPSRTDSPLLGSNSGSEPESTVSEEETRLWNEKICPIVQDLEAAQHENNQDDLCSLCVKLHEVLEEENMLGKKCKWRVVVLKTLFKLVDMGSDKLGIILAKLILALKVSGRNLLNTCKLIFKISRSENNDSLFQNGNIIDSLLEVLQSEDVRTNSEAFLYSMGSIKFLSGNTMILNDLLRKQAIEILVKLMKEVTRTSKVAEKVSSSMSHLLVQLTATLRNLADLSQSKPRFLACNALPELCALLEHYIWDKDICTNVSRILSKLSVYNDCCMALADCFRCYALLLSVLNKHPEKQDLVVRIVFTLGNLTAKNNKTRELFYKEQGSIETMLHLLHVYYELDRKPSQSTAIQNEKTTELKKPSEIEDVLIKLIRTLANLCVHPTVGAELAANQNCITLLMQILEYKSIDECEELVINTVATVNNLSFYQDDTSVITKKRLEISKSLFKLLLCNNMDGILEAARVFGNLSRYQDVRNFMMEKSVYKFFVALLDSKHQEICFSACGVLINLTAEKNNRVLLQEEGAIEKIIDCLRDFATSDWQLAGLLCQALWNFNENLEYAEPCFGVEETDSLLEILTYLLDEQTALDSKNEELTEYHKTCWETEFKPVAFQLMERHKRHHSYLEPLPYPV</sequence>
<dbReference type="OMA" id="EACIYAY"/>
<dbReference type="InterPro" id="IPR011989">
    <property type="entry name" value="ARM-like"/>
</dbReference>
<evidence type="ECO:0000313" key="2">
    <source>
        <dbReference type="Proteomes" id="UP000186698"/>
    </source>
</evidence>
<feature type="compositionally biased region" description="Polar residues" evidence="1">
    <location>
        <begin position="30"/>
        <end position="42"/>
    </location>
</feature>
<feature type="compositionally biased region" description="Polar residues" evidence="1">
    <location>
        <begin position="208"/>
        <end position="228"/>
    </location>
</feature>
<feature type="compositionally biased region" description="Low complexity" evidence="1">
    <location>
        <begin position="65"/>
        <end position="78"/>
    </location>
</feature>
<dbReference type="PANTHER" id="PTHR21356:SF1">
    <property type="entry name" value="ARMADILLO REPEAT-CONTAINING PROTEIN 2"/>
    <property type="match status" value="1"/>
</dbReference>